<evidence type="ECO:0000313" key="2">
    <source>
        <dbReference type="Proteomes" id="UP000076858"/>
    </source>
</evidence>
<dbReference type="EMBL" id="LRGB01000696">
    <property type="protein sequence ID" value="KZS16539.1"/>
    <property type="molecule type" value="Genomic_DNA"/>
</dbReference>
<sequence>MVAENEKMLTLQSPQVDFEMTAVDVCGMRQAKCSRTVSIQKRKRMKTFLIGILSLAPSRGIVYEA</sequence>
<protein>
    <submittedName>
        <fullName evidence="1">Uncharacterized protein</fullName>
    </submittedName>
</protein>
<evidence type="ECO:0000313" key="1">
    <source>
        <dbReference type="EMBL" id="KZS16539.1"/>
    </source>
</evidence>
<proteinExistence type="predicted"/>
<dbReference type="Proteomes" id="UP000076858">
    <property type="component" value="Unassembled WGS sequence"/>
</dbReference>
<dbReference type="AlphaFoldDB" id="A0A164ZN47"/>
<accession>A0A164ZN47</accession>
<keyword evidence="2" id="KW-1185">Reference proteome</keyword>
<comment type="caution">
    <text evidence="1">The sequence shown here is derived from an EMBL/GenBank/DDBJ whole genome shotgun (WGS) entry which is preliminary data.</text>
</comment>
<name>A0A164ZN47_9CRUS</name>
<gene>
    <name evidence="1" type="ORF">APZ42_017706</name>
</gene>
<organism evidence="1 2">
    <name type="scientific">Daphnia magna</name>
    <dbReference type="NCBI Taxonomy" id="35525"/>
    <lineage>
        <taxon>Eukaryota</taxon>
        <taxon>Metazoa</taxon>
        <taxon>Ecdysozoa</taxon>
        <taxon>Arthropoda</taxon>
        <taxon>Crustacea</taxon>
        <taxon>Branchiopoda</taxon>
        <taxon>Diplostraca</taxon>
        <taxon>Cladocera</taxon>
        <taxon>Anomopoda</taxon>
        <taxon>Daphniidae</taxon>
        <taxon>Daphnia</taxon>
    </lineage>
</organism>
<reference evidence="1 2" key="1">
    <citation type="submission" date="2016-03" db="EMBL/GenBank/DDBJ databases">
        <title>EvidentialGene: Evidence-directed Construction of Genes on Genomes.</title>
        <authorList>
            <person name="Gilbert D.G."/>
            <person name="Choi J.-H."/>
            <person name="Mockaitis K."/>
            <person name="Colbourne J."/>
            <person name="Pfrender M."/>
        </authorList>
    </citation>
    <scope>NUCLEOTIDE SEQUENCE [LARGE SCALE GENOMIC DNA]</scope>
    <source>
        <strain evidence="1 2">Xinb3</strain>
        <tissue evidence="1">Complete organism</tissue>
    </source>
</reference>